<dbReference type="EMBL" id="UOFJ01000668">
    <property type="protein sequence ID" value="VAW72519.1"/>
    <property type="molecule type" value="Genomic_DNA"/>
</dbReference>
<evidence type="ECO:0000313" key="1">
    <source>
        <dbReference type="EMBL" id="VAW72519.1"/>
    </source>
</evidence>
<dbReference type="InterPro" id="IPR012659">
    <property type="entry name" value="CHP02444"/>
</dbReference>
<name>A0A3B0YEC8_9ZZZZ</name>
<dbReference type="AlphaFoldDB" id="A0A3B0YEC8"/>
<dbReference type="Pfam" id="PF09523">
    <property type="entry name" value="DUF2390"/>
    <property type="match status" value="1"/>
</dbReference>
<gene>
    <name evidence="1" type="ORF">MNBD_GAMMA10-1291</name>
</gene>
<proteinExistence type="predicted"/>
<evidence type="ECO:0008006" key="2">
    <source>
        <dbReference type="Google" id="ProtNLM"/>
    </source>
</evidence>
<sequence length="179" mass="20448">MQFPESVLWNYSTKIWTLTGVESTCLELQDEFDTNTNMLLYCCWVGNQLLCLNDDDLQILLDAMKPLQTIINPLRDSRKMMKQNLIAMPPSMAEQTLDNIREMELNVEHMAQLTLEKTLDLKQLNNCSDQSSITCSQINLNAYLQTLDNISSDDTTEQKIDQLLSAIYPDEVSAISNEC</sequence>
<protein>
    <recommendedName>
        <fullName evidence="2">TIGR02444 family protein</fullName>
    </recommendedName>
</protein>
<dbReference type="NCBIfam" id="TIGR02444">
    <property type="entry name" value="TIGR02444 family protein"/>
    <property type="match status" value="1"/>
</dbReference>
<organism evidence="1">
    <name type="scientific">hydrothermal vent metagenome</name>
    <dbReference type="NCBI Taxonomy" id="652676"/>
    <lineage>
        <taxon>unclassified sequences</taxon>
        <taxon>metagenomes</taxon>
        <taxon>ecological metagenomes</taxon>
    </lineage>
</organism>
<accession>A0A3B0YEC8</accession>
<reference evidence="1" key="1">
    <citation type="submission" date="2018-06" db="EMBL/GenBank/DDBJ databases">
        <authorList>
            <person name="Zhirakovskaya E."/>
        </authorList>
    </citation>
    <scope>NUCLEOTIDE SEQUENCE</scope>
</reference>